<protein>
    <submittedName>
        <fullName evidence="1">Uncharacterized protein</fullName>
    </submittedName>
</protein>
<accession>A0A1G2SI27</accession>
<gene>
    <name evidence="1" type="ORF">A2937_01565</name>
</gene>
<dbReference type="AlphaFoldDB" id="A0A1G2SI27"/>
<sequence>MKKGLSNYDKAKEIHRLAVQRVSFKQDLAVFVKKFSVPQEPKYSKGQIQEWLLSAYESAVYQFYAPRGLKIPIKYKKLPGKEYISERMKFLRRYGFSVAMDGGVMDEILVGETPAYECFEIEPPSEKDEKDLGRRVLKIVVYEGATEKGLIRYIEREWKWMKAHLKGKIKAVRSRTTESKKRHQLVQEHMDKSLSELKKELGIAENARSSKEALVSRILKENHRIKLSADSLRKTVSRQSKLKNG</sequence>
<comment type="caution">
    <text evidence="1">The sequence shown here is derived from an EMBL/GenBank/DDBJ whole genome shotgun (WGS) entry which is preliminary data.</text>
</comment>
<reference evidence="1 2" key="1">
    <citation type="journal article" date="2016" name="Nat. Commun.">
        <title>Thousands of microbial genomes shed light on interconnected biogeochemical processes in an aquifer system.</title>
        <authorList>
            <person name="Anantharaman K."/>
            <person name="Brown C.T."/>
            <person name="Hug L.A."/>
            <person name="Sharon I."/>
            <person name="Castelle C.J."/>
            <person name="Probst A.J."/>
            <person name="Thomas B.C."/>
            <person name="Singh A."/>
            <person name="Wilkins M.J."/>
            <person name="Karaoz U."/>
            <person name="Brodie E.L."/>
            <person name="Williams K.H."/>
            <person name="Hubbard S.S."/>
            <person name="Banfield J.F."/>
        </authorList>
    </citation>
    <scope>NUCLEOTIDE SEQUENCE [LARGE SCALE GENOMIC DNA]</scope>
</reference>
<evidence type="ECO:0000313" key="1">
    <source>
        <dbReference type="EMBL" id="OHA84408.1"/>
    </source>
</evidence>
<dbReference type="STRING" id="1802727.A2937_01565"/>
<name>A0A1G2SI27_9BACT</name>
<dbReference type="Proteomes" id="UP000177987">
    <property type="component" value="Unassembled WGS sequence"/>
</dbReference>
<evidence type="ECO:0000313" key="2">
    <source>
        <dbReference type="Proteomes" id="UP000177987"/>
    </source>
</evidence>
<proteinExistence type="predicted"/>
<organism evidence="1 2">
    <name type="scientific">Candidatus Yonathbacteria bacterium RIFCSPLOWO2_01_FULL_47_33b</name>
    <dbReference type="NCBI Taxonomy" id="1802727"/>
    <lineage>
        <taxon>Bacteria</taxon>
        <taxon>Candidatus Yonathiibacteriota</taxon>
    </lineage>
</organism>
<dbReference type="EMBL" id="MHUW01000001">
    <property type="protein sequence ID" value="OHA84408.1"/>
    <property type="molecule type" value="Genomic_DNA"/>
</dbReference>